<dbReference type="InterPro" id="IPR017871">
    <property type="entry name" value="ABC_transporter-like_CS"/>
</dbReference>
<dbReference type="InterPro" id="IPR027417">
    <property type="entry name" value="P-loop_NTPase"/>
</dbReference>
<keyword evidence="1" id="KW-0813">Transport</keyword>
<keyword evidence="10" id="KW-1185">Reference proteome</keyword>
<dbReference type="Proteomes" id="UP000031561">
    <property type="component" value="Unassembled WGS sequence"/>
</dbReference>
<proteinExistence type="predicted"/>
<keyword evidence="6" id="KW-1278">Translocase</keyword>
<organism evidence="9 10">
    <name type="scientific">Lyngbya confervoides BDU141951</name>
    <dbReference type="NCBI Taxonomy" id="1574623"/>
    <lineage>
        <taxon>Bacteria</taxon>
        <taxon>Bacillati</taxon>
        <taxon>Cyanobacteriota</taxon>
        <taxon>Cyanophyceae</taxon>
        <taxon>Oscillatoriophycideae</taxon>
        <taxon>Oscillatoriales</taxon>
        <taxon>Microcoleaceae</taxon>
        <taxon>Lyngbya</taxon>
    </lineage>
</organism>
<keyword evidence="2" id="KW-1003">Cell membrane</keyword>
<evidence type="ECO:0000256" key="4">
    <source>
        <dbReference type="ARBA" id="ARBA00022840"/>
    </source>
</evidence>
<name>A0ABD4T6J7_9CYAN</name>
<evidence type="ECO:0000256" key="1">
    <source>
        <dbReference type="ARBA" id="ARBA00022448"/>
    </source>
</evidence>
<dbReference type="PANTHER" id="PTHR43166:SF6">
    <property type="entry name" value="PHOSPHONATES IMPORT ATP-BINDING PROTEIN PHNC"/>
    <property type="match status" value="1"/>
</dbReference>
<protein>
    <submittedName>
        <fullName evidence="9">ATP-binding cassette domain-containing protein</fullName>
    </submittedName>
</protein>
<keyword evidence="5" id="KW-0918">Phosphonate transport</keyword>
<dbReference type="SUPFAM" id="SSF52540">
    <property type="entry name" value="P-loop containing nucleoside triphosphate hydrolases"/>
    <property type="match status" value="1"/>
</dbReference>
<dbReference type="GO" id="GO:0015716">
    <property type="term" value="P:organic phosphonate transport"/>
    <property type="evidence" value="ECO:0007669"/>
    <property type="project" value="UniProtKB-KW"/>
</dbReference>
<evidence type="ECO:0000256" key="5">
    <source>
        <dbReference type="ARBA" id="ARBA00022885"/>
    </source>
</evidence>
<dbReference type="Gene3D" id="3.40.50.300">
    <property type="entry name" value="P-loop containing nucleotide triphosphate hydrolases"/>
    <property type="match status" value="1"/>
</dbReference>
<keyword evidence="7" id="KW-0472">Membrane</keyword>
<evidence type="ECO:0000256" key="7">
    <source>
        <dbReference type="ARBA" id="ARBA00023136"/>
    </source>
</evidence>
<dbReference type="GO" id="GO:0005524">
    <property type="term" value="F:ATP binding"/>
    <property type="evidence" value="ECO:0007669"/>
    <property type="project" value="UniProtKB-KW"/>
</dbReference>
<accession>A0ABD4T6J7</accession>
<dbReference type="PANTHER" id="PTHR43166">
    <property type="entry name" value="AMINO ACID IMPORT ATP-BINDING PROTEIN"/>
    <property type="match status" value="1"/>
</dbReference>
<dbReference type="PROSITE" id="PS50893">
    <property type="entry name" value="ABC_TRANSPORTER_2"/>
    <property type="match status" value="1"/>
</dbReference>
<evidence type="ECO:0000313" key="9">
    <source>
        <dbReference type="EMBL" id="MCM1984105.1"/>
    </source>
</evidence>
<evidence type="ECO:0000256" key="2">
    <source>
        <dbReference type="ARBA" id="ARBA00022475"/>
    </source>
</evidence>
<comment type="caution">
    <text evidence="9">The sequence shown here is derived from an EMBL/GenBank/DDBJ whole genome shotgun (WGS) entry which is preliminary data.</text>
</comment>
<evidence type="ECO:0000256" key="3">
    <source>
        <dbReference type="ARBA" id="ARBA00022741"/>
    </source>
</evidence>
<dbReference type="EMBL" id="JTHE03000088">
    <property type="protein sequence ID" value="MCM1984105.1"/>
    <property type="molecule type" value="Genomic_DNA"/>
</dbReference>
<evidence type="ECO:0000313" key="10">
    <source>
        <dbReference type="Proteomes" id="UP000031561"/>
    </source>
</evidence>
<dbReference type="SMART" id="SM00382">
    <property type="entry name" value="AAA"/>
    <property type="match status" value="1"/>
</dbReference>
<evidence type="ECO:0000256" key="6">
    <source>
        <dbReference type="ARBA" id="ARBA00022967"/>
    </source>
</evidence>
<sequence>MPEDSSCPVYQLLDVCLHLNNRPILQGLNFQVQQGERVAVLGPSGAGKSSLLRLLNGSLKPSAGEMTLLGQPVSSLAPRNIRLLQRQVGTIYQQFHLVSALKVIHNVNAGHLARWPLWKSLLSLLWPQSLAQAQSVLETVGIPEHLFSPTAQLSGGQQQRVAIARLLIQNPSIILADEPVSSLDPRLSQDILTLLTDLTVTHSRTLIISLHDVALAQQFCNRVLGLRQGQIFFDCAIAQLTPEKLSALYATARDT</sequence>
<dbReference type="InterPro" id="IPR003439">
    <property type="entry name" value="ABC_transporter-like_ATP-bd"/>
</dbReference>
<gene>
    <name evidence="9" type="ORF">QQ91_0014875</name>
</gene>
<keyword evidence="4 9" id="KW-0067">ATP-binding</keyword>
<dbReference type="PROSITE" id="PS00211">
    <property type="entry name" value="ABC_TRANSPORTER_1"/>
    <property type="match status" value="1"/>
</dbReference>
<feature type="domain" description="ABC transporter" evidence="8">
    <location>
        <begin position="10"/>
        <end position="253"/>
    </location>
</feature>
<dbReference type="RefSeq" id="WP_166275718.1">
    <property type="nucleotide sequence ID" value="NZ_JTHE03000088.1"/>
</dbReference>
<reference evidence="9 10" key="1">
    <citation type="journal article" date="2015" name="Genome Announc.">
        <title>Draft Genome Sequence of Filamentous Marine Cyanobacterium Lyngbya confervoides Strain BDU141951.</title>
        <authorList>
            <person name="Chandrababunaidu M.M."/>
            <person name="Sen D."/>
            <person name="Tripathy S."/>
        </authorList>
    </citation>
    <scope>NUCLEOTIDE SEQUENCE [LARGE SCALE GENOMIC DNA]</scope>
    <source>
        <strain evidence="9 10">BDU141951</strain>
    </source>
</reference>
<dbReference type="InterPro" id="IPR003593">
    <property type="entry name" value="AAA+_ATPase"/>
</dbReference>
<keyword evidence="3" id="KW-0547">Nucleotide-binding</keyword>
<dbReference type="AlphaFoldDB" id="A0ABD4T6J7"/>
<evidence type="ECO:0000259" key="8">
    <source>
        <dbReference type="PROSITE" id="PS50893"/>
    </source>
</evidence>
<dbReference type="Pfam" id="PF00005">
    <property type="entry name" value="ABC_tran"/>
    <property type="match status" value="1"/>
</dbReference>
<dbReference type="InterPro" id="IPR050086">
    <property type="entry name" value="MetN_ABC_transporter-like"/>
</dbReference>